<dbReference type="EMBL" id="GL883093">
    <property type="protein sequence ID" value="EGG11165.1"/>
    <property type="molecule type" value="Genomic_DNA"/>
</dbReference>
<name>F4R9F0_MELLP</name>
<reference evidence="3" key="1">
    <citation type="journal article" date="2011" name="Proc. Natl. Acad. Sci. U.S.A.">
        <title>Obligate biotrophy features unraveled by the genomic analysis of rust fungi.</title>
        <authorList>
            <person name="Duplessis S."/>
            <person name="Cuomo C.A."/>
            <person name="Lin Y.-C."/>
            <person name="Aerts A."/>
            <person name="Tisserant E."/>
            <person name="Veneault-Fourrey C."/>
            <person name="Joly D.L."/>
            <person name="Hacquard S."/>
            <person name="Amselem J."/>
            <person name="Cantarel B.L."/>
            <person name="Chiu R."/>
            <person name="Coutinho P.M."/>
            <person name="Feau N."/>
            <person name="Field M."/>
            <person name="Frey P."/>
            <person name="Gelhaye E."/>
            <person name="Goldberg J."/>
            <person name="Grabherr M.G."/>
            <person name="Kodira C.D."/>
            <person name="Kohler A."/>
            <person name="Kuees U."/>
            <person name="Lindquist E.A."/>
            <person name="Lucas S.M."/>
            <person name="Mago R."/>
            <person name="Mauceli E."/>
            <person name="Morin E."/>
            <person name="Murat C."/>
            <person name="Pangilinan J.L."/>
            <person name="Park R."/>
            <person name="Pearson M."/>
            <person name="Quesneville H."/>
            <person name="Rouhier N."/>
            <person name="Sakthikumar S."/>
            <person name="Salamov A.A."/>
            <person name="Schmutz J."/>
            <person name="Selles B."/>
            <person name="Shapiro H."/>
            <person name="Tanguay P."/>
            <person name="Tuskan G.A."/>
            <person name="Henrissat B."/>
            <person name="Van de Peer Y."/>
            <person name="Rouze P."/>
            <person name="Ellis J.G."/>
            <person name="Dodds P.N."/>
            <person name="Schein J.E."/>
            <person name="Zhong S."/>
            <person name="Hamelin R.C."/>
            <person name="Grigoriev I.V."/>
            <person name="Szabo L.J."/>
            <person name="Martin F."/>
        </authorList>
    </citation>
    <scope>NUCLEOTIDE SEQUENCE [LARGE SCALE GENOMIC DNA]</scope>
    <source>
        <strain evidence="3">98AG31 / pathotype 3-4-7</strain>
    </source>
</reference>
<evidence type="ECO:0000313" key="2">
    <source>
        <dbReference type="EMBL" id="EGG11165.1"/>
    </source>
</evidence>
<feature type="region of interest" description="Disordered" evidence="1">
    <location>
        <begin position="62"/>
        <end position="132"/>
    </location>
</feature>
<dbReference type="KEGG" id="mlr:MELLADRAFT_102801"/>
<sequence>MPVQSTLRLSSGYETDDSVPCRSGRITTPARQAPGMICPPSDSRQSLPTSSFTFSVNNRAVPAAKGKGKCARSESNAASGTKLGESDNDTDSPVILLSADQNRPPAPVMSKIRPQQPRSPLDHRNARILRPR</sequence>
<organism evidence="3">
    <name type="scientific">Melampsora larici-populina (strain 98AG31 / pathotype 3-4-7)</name>
    <name type="common">Poplar leaf rust fungus</name>
    <dbReference type="NCBI Taxonomy" id="747676"/>
    <lineage>
        <taxon>Eukaryota</taxon>
        <taxon>Fungi</taxon>
        <taxon>Dikarya</taxon>
        <taxon>Basidiomycota</taxon>
        <taxon>Pucciniomycotina</taxon>
        <taxon>Pucciniomycetes</taxon>
        <taxon>Pucciniales</taxon>
        <taxon>Melampsoraceae</taxon>
        <taxon>Melampsora</taxon>
    </lineage>
</organism>
<dbReference type="VEuPathDB" id="FungiDB:MELLADRAFT_102801"/>
<proteinExistence type="predicted"/>
<evidence type="ECO:0000313" key="3">
    <source>
        <dbReference type="Proteomes" id="UP000001072"/>
    </source>
</evidence>
<keyword evidence="3" id="KW-1185">Reference proteome</keyword>
<evidence type="ECO:0000256" key="1">
    <source>
        <dbReference type="SAM" id="MobiDB-lite"/>
    </source>
</evidence>
<gene>
    <name evidence="2" type="ORF">MELLADRAFT_102801</name>
</gene>
<accession>F4R9F0</accession>
<dbReference type="Proteomes" id="UP000001072">
    <property type="component" value="Unassembled WGS sequence"/>
</dbReference>
<dbReference type="InParanoid" id="F4R9F0"/>
<dbReference type="OrthoDB" id="10499808at2759"/>
<dbReference type="HOGENOM" id="CLU_1917499_0_0_1"/>
<dbReference type="AlphaFoldDB" id="F4R9F0"/>
<dbReference type="GeneID" id="18921777"/>
<protein>
    <submittedName>
        <fullName evidence="2">Uncharacterized protein</fullName>
    </submittedName>
</protein>
<feature type="region of interest" description="Disordered" evidence="1">
    <location>
        <begin position="1"/>
        <end position="49"/>
    </location>
</feature>
<feature type="compositionally biased region" description="Polar residues" evidence="1">
    <location>
        <begin position="1"/>
        <end position="13"/>
    </location>
</feature>
<dbReference type="RefSeq" id="XP_007405767.1">
    <property type="nucleotide sequence ID" value="XM_007405705.1"/>
</dbReference>